<reference evidence="3" key="1">
    <citation type="journal article" date="2019" name="Int. J. Syst. Evol. Microbiol.">
        <title>The Global Catalogue of Microorganisms (GCM) 10K type strain sequencing project: providing services to taxonomists for standard genome sequencing and annotation.</title>
        <authorList>
            <consortium name="The Broad Institute Genomics Platform"/>
            <consortium name="The Broad Institute Genome Sequencing Center for Infectious Disease"/>
            <person name="Wu L."/>
            <person name="Ma J."/>
        </authorList>
    </citation>
    <scope>NUCLEOTIDE SEQUENCE [LARGE SCALE GENOMIC DNA]</scope>
    <source>
        <strain evidence="3">JCM 9458</strain>
    </source>
</reference>
<sequence>MLSDDVAAADMVLFRISPPAAPGPALDLLRRCAPEALDEAASTPGTRLYLLVDVAAEDPHRALAAALVRPGATPDRARLVAIAVEPALRRRGLATRLLTDVRRSLQAEGATLELCTKADDQLTKMLHRLGFAEDTDLVNSGYAHESVGRPVLWRSRDT</sequence>
<dbReference type="InterPro" id="IPR000182">
    <property type="entry name" value="GNAT_dom"/>
</dbReference>
<feature type="domain" description="N-acetyltransferase" evidence="1">
    <location>
        <begin position="12"/>
        <end position="158"/>
    </location>
</feature>
<dbReference type="PROSITE" id="PS51186">
    <property type="entry name" value="GNAT"/>
    <property type="match status" value="1"/>
</dbReference>
<dbReference type="RefSeq" id="WP_345733193.1">
    <property type="nucleotide sequence ID" value="NZ_BAAAYN010000063.1"/>
</dbReference>
<name>A0ABP6TA27_9ACTN</name>
<evidence type="ECO:0000259" key="1">
    <source>
        <dbReference type="PROSITE" id="PS51186"/>
    </source>
</evidence>
<organism evidence="2 3">
    <name type="scientific">Cryptosporangium minutisporangium</name>
    <dbReference type="NCBI Taxonomy" id="113569"/>
    <lineage>
        <taxon>Bacteria</taxon>
        <taxon>Bacillati</taxon>
        <taxon>Actinomycetota</taxon>
        <taxon>Actinomycetes</taxon>
        <taxon>Cryptosporangiales</taxon>
        <taxon>Cryptosporangiaceae</taxon>
        <taxon>Cryptosporangium</taxon>
    </lineage>
</organism>
<dbReference type="InterPro" id="IPR016181">
    <property type="entry name" value="Acyl_CoA_acyltransferase"/>
</dbReference>
<protein>
    <recommendedName>
        <fullName evidence="1">N-acetyltransferase domain-containing protein</fullName>
    </recommendedName>
</protein>
<comment type="caution">
    <text evidence="2">The sequence shown here is derived from an EMBL/GenBank/DDBJ whole genome shotgun (WGS) entry which is preliminary data.</text>
</comment>
<dbReference type="Gene3D" id="3.40.630.30">
    <property type="match status" value="1"/>
</dbReference>
<dbReference type="SUPFAM" id="SSF55729">
    <property type="entry name" value="Acyl-CoA N-acyltransferases (Nat)"/>
    <property type="match status" value="1"/>
</dbReference>
<gene>
    <name evidence="2" type="ORF">GCM10020369_76300</name>
</gene>
<keyword evidence="3" id="KW-1185">Reference proteome</keyword>
<accession>A0ABP6TA27</accession>
<dbReference type="Proteomes" id="UP001501676">
    <property type="component" value="Unassembled WGS sequence"/>
</dbReference>
<dbReference type="CDD" id="cd04301">
    <property type="entry name" value="NAT_SF"/>
    <property type="match status" value="1"/>
</dbReference>
<proteinExistence type="predicted"/>
<evidence type="ECO:0000313" key="2">
    <source>
        <dbReference type="EMBL" id="GAA3397133.1"/>
    </source>
</evidence>
<evidence type="ECO:0000313" key="3">
    <source>
        <dbReference type="Proteomes" id="UP001501676"/>
    </source>
</evidence>
<dbReference type="EMBL" id="BAAAYN010000063">
    <property type="protein sequence ID" value="GAA3397133.1"/>
    <property type="molecule type" value="Genomic_DNA"/>
</dbReference>
<dbReference type="Pfam" id="PF00583">
    <property type="entry name" value="Acetyltransf_1"/>
    <property type="match status" value="1"/>
</dbReference>